<comment type="catalytic activity">
    <reaction evidence="11 12">
        <text>L-histidinol + 2 NAD(+) + H2O = L-histidine + 2 NADH + 3 H(+)</text>
        <dbReference type="Rhea" id="RHEA:20641"/>
        <dbReference type="ChEBI" id="CHEBI:15377"/>
        <dbReference type="ChEBI" id="CHEBI:15378"/>
        <dbReference type="ChEBI" id="CHEBI:57540"/>
        <dbReference type="ChEBI" id="CHEBI:57595"/>
        <dbReference type="ChEBI" id="CHEBI:57699"/>
        <dbReference type="ChEBI" id="CHEBI:57945"/>
        <dbReference type="EC" id="1.1.1.23"/>
    </reaction>
</comment>
<feature type="active site" description="Proton acceptor" evidence="12 14">
    <location>
        <position position="333"/>
    </location>
</feature>
<feature type="binding site" evidence="12 16">
    <location>
        <position position="420"/>
    </location>
    <ligand>
        <name>substrate</name>
    </ligand>
</feature>
<accession>A0A1H1MSE6</accession>
<dbReference type="GO" id="GO:0008270">
    <property type="term" value="F:zinc ion binding"/>
    <property type="evidence" value="ECO:0007669"/>
    <property type="project" value="UniProtKB-UniRule"/>
</dbReference>
<dbReference type="GO" id="GO:0000105">
    <property type="term" value="P:L-histidine biosynthetic process"/>
    <property type="evidence" value="ECO:0007669"/>
    <property type="project" value="UniProtKB-UniRule"/>
</dbReference>
<dbReference type="GO" id="GO:0051287">
    <property type="term" value="F:NAD binding"/>
    <property type="evidence" value="ECO:0007669"/>
    <property type="project" value="InterPro"/>
</dbReference>
<feature type="binding site" evidence="12 16">
    <location>
        <position position="266"/>
    </location>
    <ligand>
        <name>substrate</name>
    </ligand>
</feature>
<evidence type="ECO:0000256" key="8">
    <source>
        <dbReference type="ARBA" id="ARBA00023002"/>
    </source>
</evidence>
<feature type="binding site" evidence="12 16">
    <location>
        <position position="366"/>
    </location>
    <ligand>
        <name>substrate</name>
    </ligand>
</feature>
<dbReference type="Proteomes" id="UP000182237">
    <property type="component" value="Chromosome I"/>
</dbReference>
<dbReference type="GO" id="GO:0004399">
    <property type="term" value="F:histidinol dehydrogenase activity"/>
    <property type="evidence" value="ECO:0007669"/>
    <property type="project" value="UniProtKB-UniRule"/>
</dbReference>
<evidence type="ECO:0000313" key="19">
    <source>
        <dbReference type="EMBL" id="SDR89628.1"/>
    </source>
</evidence>
<reference evidence="19 20" key="1">
    <citation type="submission" date="2016-10" db="EMBL/GenBank/DDBJ databases">
        <authorList>
            <person name="de Groot N.N."/>
        </authorList>
    </citation>
    <scope>NUCLEOTIDE SEQUENCE [LARGE SCALE GENOMIC DNA]</scope>
    <source>
        <strain evidence="19 20">DSM 45434</strain>
    </source>
</reference>
<dbReference type="GO" id="GO:0005829">
    <property type="term" value="C:cytosol"/>
    <property type="evidence" value="ECO:0007669"/>
    <property type="project" value="TreeGrafter"/>
</dbReference>
<protein>
    <recommendedName>
        <fullName evidence="5 12">Histidinol dehydrogenase</fullName>
        <shortName evidence="12">HDH</shortName>
        <ecNumber evidence="4 12">1.1.1.23</ecNumber>
    </recommendedName>
</protein>
<dbReference type="EC" id="1.1.1.23" evidence="4 12"/>
<keyword evidence="6 12" id="KW-0479">Metal-binding</keyword>
<feature type="binding site" evidence="12 17">
    <location>
        <position position="263"/>
    </location>
    <ligand>
        <name>Zn(2+)</name>
        <dbReference type="ChEBI" id="CHEBI:29105"/>
    </ligand>
</feature>
<evidence type="ECO:0000256" key="2">
    <source>
        <dbReference type="ARBA" id="ARBA00004940"/>
    </source>
</evidence>
<dbReference type="PRINTS" id="PR00083">
    <property type="entry name" value="HOLDHDRGNASE"/>
</dbReference>
<comment type="pathway">
    <text evidence="2 12">Amino-acid biosynthesis; L-histidine biosynthesis; L-histidine from 5-phospho-alpha-D-ribose 1-diphosphate: step 9/9.</text>
</comment>
<dbReference type="PROSITE" id="PS00611">
    <property type="entry name" value="HISOL_DEHYDROGENASE"/>
    <property type="match status" value="1"/>
</dbReference>
<dbReference type="SUPFAM" id="SSF53720">
    <property type="entry name" value="ALDH-like"/>
    <property type="match status" value="1"/>
</dbReference>
<dbReference type="AlphaFoldDB" id="A0A1H1MSE6"/>
<keyword evidence="7 12" id="KW-0862">Zinc</keyword>
<dbReference type="InterPro" id="IPR012131">
    <property type="entry name" value="Hstdl_DH"/>
</dbReference>
<keyword evidence="12" id="KW-0028">Amino-acid biosynthesis</keyword>
<evidence type="ECO:0000256" key="14">
    <source>
        <dbReference type="PIRSR" id="PIRSR000099-1"/>
    </source>
</evidence>
<dbReference type="PIRSF" id="PIRSF000099">
    <property type="entry name" value="Histidinol_dh"/>
    <property type="match status" value="1"/>
</dbReference>
<dbReference type="InterPro" id="IPR022695">
    <property type="entry name" value="Histidinol_DH_monofunct"/>
</dbReference>
<organism evidence="19 20">
    <name type="scientific">Corynebacterium timonense</name>
    <dbReference type="NCBI Taxonomy" id="441500"/>
    <lineage>
        <taxon>Bacteria</taxon>
        <taxon>Bacillati</taxon>
        <taxon>Actinomycetota</taxon>
        <taxon>Actinomycetes</taxon>
        <taxon>Mycobacteriales</taxon>
        <taxon>Corynebacteriaceae</taxon>
        <taxon>Corynebacterium</taxon>
    </lineage>
</organism>
<dbReference type="NCBIfam" id="TIGR00069">
    <property type="entry name" value="hisD"/>
    <property type="match status" value="1"/>
</dbReference>
<feature type="binding site" evidence="12 16">
    <location>
        <position position="425"/>
    </location>
    <ligand>
        <name>substrate</name>
    </ligand>
</feature>
<feature type="binding site" evidence="12 16">
    <location>
        <position position="263"/>
    </location>
    <ligand>
        <name>substrate</name>
    </ligand>
</feature>
<dbReference type="CDD" id="cd06572">
    <property type="entry name" value="Histidinol_dh"/>
    <property type="match status" value="1"/>
</dbReference>
<evidence type="ECO:0000256" key="1">
    <source>
        <dbReference type="ARBA" id="ARBA00003850"/>
    </source>
</evidence>
<dbReference type="RefSeq" id="WP_019193049.1">
    <property type="nucleotide sequence ID" value="NZ_LT629765.1"/>
</dbReference>
<evidence type="ECO:0000256" key="10">
    <source>
        <dbReference type="ARBA" id="ARBA00023102"/>
    </source>
</evidence>
<dbReference type="FunFam" id="3.40.50.1980:FF:000001">
    <property type="entry name" value="Histidinol dehydrogenase"/>
    <property type="match status" value="1"/>
</dbReference>
<name>A0A1H1MSE6_9CORY</name>
<evidence type="ECO:0000256" key="3">
    <source>
        <dbReference type="ARBA" id="ARBA00010178"/>
    </source>
</evidence>
<keyword evidence="8 12" id="KW-0560">Oxidoreductase</keyword>
<evidence type="ECO:0000256" key="17">
    <source>
        <dbReference type="PIRSR" id="PIRSR000099-4"/>
    </source>
</evidence>
<feature type="binding site" evidence="12 17">
    <location>
        <position position="266"/>
    </location>
    <ligand>
        <name>Zn(2+)</name>
        <dbReference type="ChEBI" id="CHEBI:29105"/>
    </ligand>
</feature>
<evidence type="ECO:0000256" key="16">
    <source>
        <dbReference type="PIRSR" id="PIRSR000099-3"/>
    </source>
</evidence>
<keyword evidence="20" id="KW-1185">Reference proteome</keyword>
<dbReference type="OrthoDB" id="9805269at2"/>
<feature type="binding site" evidence="12 17">
    <location>
        <position position="366"/>
    </location>
    <ligand>
        <name>Zn(2+)</name>
        <dbReference type="ChEBI" id="CHEBI:29105"/>
    </ligand>
</feature>
<proteinExistence type="inferred from homology"/>
<keyword evidence="9 12" id="KW-0520">NAD</keyword>
<evidence type="ECO:0000256" key="11">
    <source>
        <dbReference type="ARBA" id="ARBA00049489"/>
    </source>
</evidence>
<sequence>MLKVTDLRGRTPTTSELRRALPRGGVDVDAVVGDVRLIVEEVRRSGAAAALDYGEKFDGVRPSSVRVPAEVVARAVDTLDADVRAALDEAITRIRAVHAAQKPQSHTTTLRPGATVTEVFVPVQRVGLYVPGGKAVYPSSVLMNVIPAQEAGARSMVVCSPPQEEFDGWPHPTTLAACALLGIDEVWAVGGAQAVALLAYGDDSHDLEPVDKVTGPGNIFVAAAKRVVNGVVGIDAEAGPSEIAVLADATADPTLIAADLVSQAEHDEQAASVLITDSAELADAVNAEVERAAAATLNSERASSALGGGQSGIVLVDDIHTAIAAANAYAAEHLEIHTRNPRDVAERITNAGAIFVGPYSPVPLGDYAAGSNHVLPTSGTARFAPGLSTHTFLKPVSVIEYDRDALEEIGPHIITLSAAEQLPAHGEAIKARGIGQAAAGEEE</sequence>
<feature type="binding site" evidence="12 15">
    <location>
        <position position="129"/>
    </location>
    <ligand>
        <name>NAD(+)</name>
        <dbReference type="ChEBI" id="CHEBI:57540"/>
    </ligand>
</feature>
<dbReference type="eggNOG" id="COG0141">
    <property type="taxonomic scope" value="Bacteria"/>
</dbReference>
<feature type="binding site" evidence="12 15">
    <location>
        <position position="193"/>
    </location>
    <ligand>
        <name>NAD(+)</name>
        <dbReference type="ChEBI" id="CHEBI:57540"/>
    </ligand>
</feature>
<dbReference type="InterPro" id="IPR016161">
    <property type="entry name" value="Ald_DH/histidinol_DH"/>
</dbReference>
<feature type="binding site" evidence="12 17">
    <location>
        <position position="425"/>
    </location>
    <ligand>
        <name>Zn(2+)</name>
        <dbReference type="ChEBI" id="CHEBI:29105"/>
    </ligand>
</feature>
<dbReference type="UniPathway" id="UPA00031">
    <property type="reaction ID" value="UER00014"/>
</dbReference>
<comment type="similarity">
    <text evidence="3 12 13 18">Belongs to the histidinol dehydrogenase family.</text>
</comment>
<dbReference type="PANTHER" id="PTHR21256">
    <property type="entry name" value="HISTIDINOL DEHYDROGENASE HDH"/>
    <property type="match status" value="1"/>
</dbReference>
<evidence type="ECO:0000313" key="20">
    <source>
        <dbReference type="Proteomes" id="UP000182237"/>
    </source>
</evidence>
<dbReference type="Gene3D" id="3.40.50.1980">
    <property type="entry name" value="Nitrogenase molybdenum iron protein domain"/>
    <property type="match status" value="2"/>
</dbReference>
<evidence type="ECO:0000256" key="18">
    <source>
        <dbReference type="RuleBase" id="RU004175"/>
    </source>
</evidence>
<comment type="function">
    <text evidence="1 12">Catalyzes the sequential NAD-dependent oxidations of L-histidinol to L-histidinaldehyde and then to L-histidine.</text>
</comment>
<feature type="binding site" evidence="12 16">
    <location>
        <position position="241"/>
    </location>
    <ligand>
        <name>substrate</name>
    </ligand>
</feature>
<evidence type="ECO:0000256" key="5">
    <source>
        <dbReference type="ARBA" id="ARBA00016531"/>
    </source>
</evidence>
<gene>
    <name evidence="12" type="primary">hisD</name>
    <name evidence="19" type="ORF">SAMN04488539_0597</name>
</gene>
<dbReference type="EMBL" id="LT629765">
    <property type="protein sequence ID" value="SDR89628.1"/>
    <property type="molecule type" value="Genomic_DNA"/>
</dbReference>
<evidence type="ECO:0000256" key="7">
    <source>
        <dbReference type="ARBA" id="ARBA00022833"/>
    </source>
</evidence>
<feature type="active site" description="Proton acceptor" evidence="12 14">
    <location>
        <position position="332"/>
    </location>
</feature>
<dbReference type="STRING" id="1203190.GCA_000312345_00179"/>
<feature type="binding site" evidence="12 15">
    <location>
        <position position="218"/>
    </location>
    <ligand>
        <name>NAD(+)</name>
        <dbReference type="ChEBI" id="CHEBI:57540"/>
    </ligand>
</feature>
<evidence type="ECO:0000256" key="13">
    <source>
        <dbReference type="PIRNR" id="PIRNR000099"/>
    </source>
</evidence>
<dbReference type="Gene3D" id="1.20.5.1300">
    <property type="match status" value="1"/>
</dbReference>
<keyword evidence="10 12" id="KW-0368">Histidine biosynthesis</keyword>
<evidence type="ECO:0000256" key="15">
    <source>
        <dbReference type="PIRSR" id="PIRSR000099-2"/>
    </source>
</evidence>
<evidence type="ECO:0000256" key="6">
    <source>
        <dbReference type="ARBA" id="ARBA00022723"/>
    </source>
</evidence>
<comment type="cofactor">
    <cofactor evidence="12 17">
        <name>Zn(2+)</name>
        <dbReference type="ChEBI" id="CHEBI:29105"/>
    </cofactor>
    <text evidence="12 17">Binds 1 zinc ion per subunit.</text>
</comment>
<evidence type="ECO:0000256" key="12">
    <source>
        <dbReference type="HAMAP-Rule" id="MF_01024"/>
    </source>
</evidence>
<feature type="binding site" evidence="12 16">
    <location>
        <position position="333"/>
    </location>
    <ligand>
        <name>substrate</name>
    </ligand>
</feature>
<dbReference type="Pfam" id="PF00815">
    <property type="entry name" value="Histidinol_dh"/>
    <property type="match status" value="1"/>
</dbReference>
<evidence type="ECO:0000256" key="9">
    <source>
        <dbReference type="ARBA" id="ARBA00023027"/>
    </source>
</evidence>
<dbReference type="InterPro" id="IPR001692">
    <property type="entry name" value="Histidinol_DH_CS"/>
</dbReference>
<dbReference type="PANTHER" id="PTHR21256:SF2">
    <property type="entry name" value="HISTIDINE BIOSYNTHESIS TRIFUNCTIONAL PROTEIN"/>
    <property type="match status" value="1"/>
</dbReference>
<dbReference type="HAMAP" id="MF_01024">
    <property type="entry name" value="HisD"/>
    <property type="match status" value="1"/>
</dbReference>
<evidence type="ECO:0000256" key="4">
    <source>
        <dbReference type="ARBA" id="ARBA00012965"/>
    </source>
</evidence>